<proteinExistence type="predicted"/>
<protein>
    <recommendedName>
        <fullName evidence="2">DUF6534 domain-containing protein</fullName>
    </recommendedName>
</protein>
<keyword evidence="1" id="KW-0472">Membrane</keyword>
<dbReference type="Proteomes" id="UP000559027">
    <property type="component" value="Unassembled WGS sequence"/>
</dbReference>
<reference evidence="3 4" key="1">
    <citation type="journal article" date="2020" name="ISME J.">
        <title>Uncovering the hidden diversity of litter-decomposition mechanisms in mushroom-forming fungi.</title>
        <authorList>
            <person name="Floudas D."/>
            <person name="Bentzer J."/>
            <person name="Ahren D."/>
            <person name="Johansson T."/>
            <person name="Persson P."/>
            <person name="Tunlid A."/>
        </authorList>
    </citation>
    <scope>NUCLEOTIDE SEQUENCE [LARGE SCALE GENOMIC DNA]</scope>
    <source>
        <strain evidence="3 4">CBS 146.42</strain>
    </source>
</reference>
<keyword evidence="4" id="KW-1185">Reference proteome</keyword>
<feature type="transmembrane region" description="Helical" evidence="1">
    <location>
        <begin position="81"/>
        <end position="103"/>
    </location>
</feature>
<evidence type="ECO:0000313" key="3">
    <source>
        <dbReference type="EMBL" id="KAF5350623.1"/>
    </source>
</evidence>
<dbReference type="Pfam" id="PF20152">
    <property type="entry name" value="DUF6534"/>
    <property type="match status" value="1"/>
</dbReference>
<evidence type="ECO:0000256" key="1">
    <source>
        <dbReference type="SAM" id="Phobius"/>
    </source>
</evidence>
<dbReference type="AlphaFoldDB" id="A0A8H5FVT8"/>
<dbReference type="EMBL" id="JAACJO010000014">
    <property type="protein sequence ID" value="KAF5350623.1"/>
    <property type="molecule type" value="Genomic_DNA"/>
</dbReference>
<comment type="caution">
    <text evidence="3">The sequence shown here is derived from an EMBL/GenBank/DDBJ whole genome shotgun (WGS) entry which is preliminary data.</text>
</comment>
<sequence>MTTSTLQSQFAATIGAWVIGATASTGVRDGTFAGIVLGMPSRIANGALASSIVVDWTITICLVSFFRKNQGTRTRTLMQTLMLYAMNFGLLISLTDLIVLVLANIKWQNHVNLYQVSLFEVVGNFYANTVLASLNSRTLVAEHLYRSRNFHSTSINEVSTQIHGFHHPTFSSTPAEGVYHVPVTIGNDGNSKSTRIETGGFVDGRGAEEGRYQKNLTMVVSD</sequence>
<evidence type="ECO:0000313" key="4">
    <source>
        <dbReference type="Proteomes" id="UP000559027"/>
    </source>
</evidence>
<keyword evidence="1" id="KW-0812">Transmembrane</keyword>
<organism evidence="3 4">
    <name type="scientific">Leucocoprinus leucothites</name>
    <dbReference type="NCBI Taxonomy" id="201217"/>
    <lineage>
        <taxon>Eukaryota</taxon>
        <taxon>Fungi</taxon>
        <taxon>Dikarya</taxon>
        <taxon>Basidiomycota</taxon>
        <taxon>Agaricomycotina</taxon>
        <taxon>Agaricomycetes</taxon>
        <taxon>Agaricomycetidae</taxon>
        <taxon>Agaricales</taxon>
        <taxon>Agaricineae</taxon>
        <taxon>Agaricaceae</taxon>
        <taxon>Leucocoprinus</taxon>
    </lineage>
</organism>
<feature type="transmembrane region" description="Helical" evidence="1">
    <location>
        <begin position="47"/>
        <end position="66"/>
    </location>
</feature>
<keyword evidence="1" id="KW-1133">Transmembrane helix</keyword>
<evidence type="ECO:0000259" key="2">
    <source>
        <dbReference type="Pfam" id="PF20152"/>
    </source>
</evidence>
<dbReference type="InterPro" id="IPR045339">
    <property type="entry name" value="DUF6534"/>
</dbReference>
<accession>A0A8H5FVT8</accession>
<dbReference type="OrthoDB" id="2535105at2759"/>
<name>A0A8H5FVT8_9AGAR</name>
<gene>
    <name evidence="3" type="ORF">D9756_008610</name>
</gene>
<feature type="domain" description="DUF6534" evidence="2">
    <location>
        <begin position="51"/>
        <end position="137"/>
    </location>
</feature>